<keyword evidence="1" id="KW-0732">Signal</keyword>
<dbReference type="Pfam" id="PF16126">
    <property type="entry name" value="DUF4838"/>
    <property type="match status" value="1"/>
</dbReference>
<dbReference type="EMBL" id="CACRUT010000015">
    <property type="protein sequence ID" value="VYU22520.1"/>
    <property type="molecule type" value="Genomic_DNA"/>
</dbReference>
<dbReference type="RefSeq" id="WP_412442673.1">
    <property type="nucleotide sequence ID" value="NZ_CACRUT010000015.1"/>
</dbReference>
<feature type="signal peptide" evidence="1">
    <location>
        <begin position="1"/>
        <end position="27"/>
    </location>
</feature>
<proteinExistence type="predicted"/>
<accession>A0A6N3D0N6</accession>
<evidence type="ECO:0008006" key="3">
    <source>
        <dbReference type="Google" id="ProtNLM"/>
    </source>
</evidence>
<dbReference type="PANTHER" id="PTHR47406">
    <property type="entry name" value="COAGULATION FACTOR 5/8 TYPE, C-TERMINAL"/>
    <property type="match status" value="1"/>
</dbReference>
<reference evidence="2" key="1">
    <citation type="submission" date="2019-11" db="EMBL/GenBank/DDBJ databases">
        <authorList>
            <person name="Feng L."/>
        </authorList>
    </citation>
    <scope>NUCLEOTIDE SEQUENCE</scope>
    <source>
        <strain evidence="2">PclaraLFYP37</strain>
    </source>
</reference>
<evidence type="ECO:0000256" key="1">
    <source>
        <dbReference type="SAM" id="SignalP"/>
    </source>
</evidence>
<gene>
    <name evidence="2" type="ORF">PCLFYP37_02240</name>
</gene>
<protein>
    <recommendedName>
        <fullName evidence="3">DUF4838 domain-containing protein</fullName>
    </recommendedName>
</protein>
<sequence length="707" mass="79974">MYICNCSYTSKLKAVFFFGLILSLCCACSRAGARRVSSYDHYWVKAADERVEADRKWADYLFNHLDRRTGSRSVALRQKPAQGTFLQIVVHIDAKGKHDYSAVLDGDVLRLTACDEDKMLWLIYQFLASGEDPRIEASDLPPAMIDIAHAEGDFAFEYRGIYSPSNADPELMPVTASHHVDYDWGLWGHNLRRVFPGEVPEEALAWVDGQRDENQFCFSSELLFKAVEAYVTDNYGETGGVRFAIMPNDNGAVCACKACTAAGNTRKKATPSVSRFIRRLAERYPHHLFFTSSYRTTEVPPAEPLPQNAGVIISAMDLPLRPDFAGKRPAENFSRKVKEWRKVVSRIYVWDYMRNFDDYFTPYPCLGVLSERLRYFHSLGVKGLFYNGSGYDYASFDDLQTAALACMLINPDLPLESYTERYLKRFYSHASDILLPAYLSWEHIVKEREALLPFYGGIADAVSAWLDPVEFGAFCDRLDGCAKRTDGMERRRLNELLTALQFTRLELLRMPAGAYDERKADLYLESLYGYTAFSGMKNYREAFGSVQSYLEEWNILKTENRESQNPLKGIRLSCQPAEDENAASLPVLTDGLYALPSDYHTGWFIASSRRFVLQVPPGKISDGAVLELSLLYAPAWHIFLPASVEVWQGEGKMASFGLPPVGEKEVFSKQRVSCKLETVNPDIPVELRFMQVAAARASVACDEIKVY</sequence>
<dbReference type="AlphaFoldDB" id="A0A6N3D0N6"/>
<dbReference type="PANTHER" id="PTHR47406:SF2">
    <property type="entry name" value="ALPHA GLUCURONIDASE N-TERMINAL DOMAIN-CONTAINING PROTEIN"/>
    <property type="match status" value="1"/>
</dbReference>
<evidence type="ECO:0000313" key="2">
    <source>
        <dbReference type="EMBL" id="VYU22520.1"/>
    </source>
</evidence>
<feature type="chain" id="PRO_5026816394" description="DUF4838 domain-containing protein" evidence="1">
    <location>
        <begin position="28"/>
        <end position="707"/>
    </location>
</feature>
<dbReference type="InterPro" id="IPR032287">
    <property type="entry name" value="DUF4838"/>
</dbReference>
<organism evidence="2">
    <name type="scientific">Paraprevotella clara</name>
    <dbReference type="NCBI Taxonomy" id="454154"/>
    <lineage>
        <taxon>Bacteria</taxon>
        <taxon>Pseudomonadati</taxon>
        <taxon>Bacteroidota</taxon>
        <taxon>Bacteroidia</taxon>
        <taxon>Bacteroidales</taxon>
        <taxon>Prevotellaceae</taxon>
        <taxon>Paraprevotella</taxon>
    </lineage>
</organism>
<name>A0A6N3D0N6_9BACT</name>